<dbReference type="InterPro" id="IPR036249">
    <property type="entry name" value="Thioredoxin-like_sf"/>
</dbReference>
<evidence type="ECO:0000259" key="1">
    <source>
        <dbReference type="PROSITE" id="PS51352"/>
    </source>
</evidence>
<dbReference type="AlphaFoldDB" id="A0A2A6FD92"/>
<dbReference type="InterPro" id="IPR013766">
    <property type="entry name" value="Thioredoxin_domain"/>
</dbReference>
<reference evidence="2 3" key="1">
    <citation type="submission" date="2017-09" db="EMBL/GenBank/DDBJ databases">
        <title>Mesorhizobum sanjuanii sp. nov. isolated from nodules of Lotus tenuis in saline-alkaline lowlands of Flooding Pampa.</title>
        <authorList>
            <person name="Sannazzaro A.I."/>
            <person name="Torres Tejerizo G.A."/>
            <person name="Fontana F."/>
            <person name="Cumpa Velazquez L.M."/>
            <person name="Hansen L."/>
            <person name="Pistorio M."/>
            <person name="Estrella M.J."/>
        </authorList>
    </citation>
    <scope>NUCLEOTIDE SEQUENCE [LARGE SCALE GENOMIC DNA]</scope>
    <source>
        <strain evidence="2 3">BSA136</strain>
    </source>
</reference>
<dbReference type="Pfam" id="PF00578">
    <property type="entry name" value="AhpC-TSA"/>
    <property type="match status" value="1"/>
</dbReference>
<organism evidence="2 3">
    <name type="scientific">Mesorhizobium sanjuanii</name>
    <dbReference type="NCBI Taxonomy" id="2037900"/>
    <lineage>
        <taxon>Bacteria</taxon>
        <taxon>Pseudomonadati</taxon>
        <taxon>Pseudomonadota</taxon>
        <taxon>Alphaproteobacteria</taxon>
        <taxon>Hyphomicrobiales</taxon>
        <taxon>Phyllobacteriaceae</taxon>
        <taxon>Mesorhizobium</taxon>
    </lineage>
</organism>
<dbReference type="GO" id="GO:0016491">
    <property type="term" value="F:oxidoreductase activity"/>
    <property type="evidence" value="ECO:0007669"/>
    <property type="project" value="InterPro"/>
</dbReference>
<dbReference type="RefSeq" id="WP_097575149.1">
    <property type="nucleotide sequence ID" value="NZ_NWQG01000114.1"/>
</dbReference>
<gene>
    <name evidence="2" type="ORF">CN311_18295</name>
</gene>
<name>A0A2A6FD92_9HYPH</name>
<dbReference type="InterPro" id="IPR000866">
    <property type="entry name" value="AhpC/TSA"/>
</dbReference>
<dbReference type="CDD" id="cd02970">
    <property type="entry name" value="PRX_like2"/>
    <property type="match status" value="1"/>
</dbReference>
<dbReference type="PROSITE" id="PS51352">
    <property type="entry name" value="THIOREDOXIN_2"/>
    <property type="match status" value="1"/>
</dbReference>
<comment type="caution">
    <text evidence="2">The sequence shown here is derived from an EMBL/GenBank/DDBJ whole genome shotgun (WGS) entry which is preliminary data.</text>
</comment>
<keyword evidence="3" id="KW-1185">Reference proteome</keyword>
<feature type="domain" description="Thioredoxin" evidence="1">
    <location>
        <begin position="10"/>
        <end position="226"/>
    </location>
</feature>
<protein>
    <submittedName>
        <fullName evidence="2">Peroxiredoxin</fullName>
    </submittedName>
</protein>
<proteinExistence type="predicted"/>
<dbReference type="EMBL" id="NWQG01000114">
    <property type="protein sequence ID" value="PDQ19695.1"/>
    <property type="molecule type" value="Genomic_DNA"/>
</dbReference>
<evidence type="ECO:0000313" key="2">
    <source>
        <dbReference type="EMBL" id="PDQ19695.1"/>
    </source>
</evidence>
<dbReference type="SUPFAM" id="SSF52833">
    <property type="entry name" value="Thioredoxin-like"/>
    <property type="match status" value="1"/>
</dbReference>
<evidence type="ECO:0000313" key="3">
    <source>
        <dbReference type="Proteomes" id="UP000219182"/>
    </source>
</evidence>
<accession>A0A2A6FD92</accession>
<sequence length="226" mass="25129">MSAPSDLVPLQPGDRAPNLVLDAITQEGKIALDDFRGQKPVLVGLFRGLHCAFCRRHIAAQARLDPELREKGVESLTVVNTPIERARLYFRYHPMPNLLAASDPERASHRAFGLPNLEFTQNETNWPYKVSMAATINMRVDIPNELPGPMDPIAAGEILNKRDHYELTAADEQMMATGHGQLVGQFLLDRQGIVRWSFTEVPEGGRYMFGAPNPQELMSAVSQVAQ</sequence>
<dbReference type="Proteomes" id="UP000219182">
    <property type="component" value="Unassembled WGS sequence"/>
</dbReference>
<dbReference type="GO" id="GO:0016209">
    <property type="term" value="F:antioxidant activity"/>
    <property type="evidence" value="ECO:0007669"/>
    <property type="project" value="InterPro"/>
</dbReference>
<dbReference type="Gene3D" id="3.40.30.10">
    <property type="entry name" value="Glutaredoxin"/>
    <property type="match status" value="1"/>
</dbReference>